<dbReference type="AlphaFoldDB" id="A0A444Y8Y3"/>
<name>A0A444Y8Y3_ARAHY</name>
<dbReference type="GO" id="GO:0005524">
    <property type="term" value="F:ATP binding"/>
    <property type="evidence" value="ECO:0007669"/>
    <property type="project" value="InterPro"/>
</dbReference>
<dbReference type="GO" id="GO:0045087">
    <property type="term" value="P:innate immune response"/>
    <property type="evidence" value="ECO:0007669"/>
    <property type="project" value="InterPro"/>
</dbReference>
<protein>
    <recommendedName>
        <fullName evidence="8">Protein kinase domain-containing protein</fullName>
    </recommendedName>
</protein>
<keyword evidence="2" id="KW-1003">Cell membrane</keyword>
<evidence type="ECO:0000256" key="2">
    <source>
        <dbReference type="ARBA" id="ARBA00022475"/>
    </source>
</evidence>
<accession>A0A444Y8Y3</accession>
<comment type="caution">
    <text evidence="9">The sequence shown here is derived from an EMBL/GenBank/DDBJ whole genome shotgun (WGS) entry which is preliminary data.</text>
</comment>
<dbReference type="SUPFAM" id="SSF56112">
    <property type="entry name" value="Protein kinase-like (PK-like)"/>
    <property type="match status" value="1"/>
</dbReference>
<feature type="domain" description="Protein kinase" evidence="8">
    <location>
        <begin position="136"/>
        <end position="419"/>
    </location>
</feature>
<dbReference type="Proteomes" id="UP000289738">
    <property type="component" value="Chromosome B08"/>
</dbReference>
<evidence type="ECO:0000313" key="9">
    <source>
        <dbReference type="EMBL" id="RYQ98388.1"/>
    </source>
</evidence>
<keyword evidence="5" id="KW-1133">Transmembrane helix</keyword>
<comment type="subcellular location">
    <subcellularLocation>
        <location evidence="1">Cell membrane</location>
        <topology evidence="1">Single-pass membrane protein</topology>
    </subcellularLocation>
</comment>
<dbReference type="InterPro" id="IPR001245">
    <property type="entry name" value="Ser-Thr/Tyr_kinase_cat_dom"/>
</dbReference>
<keyword evidence="7" id="KW-1015">Disulfide bond</keyword>
<dbReference type="PROSITE" id="PS50011">
    <property type="entry name" value="PROTEIN_KINASE_DOM"/>
    <property type="match status" value="1"/>
</dbReference>
<keyword evidence="4" id="KW-0732">Signal</keyword>
<dbReference type="GO" id="GO:0019199">
    <property type="term" value="F:transmembrane receptor protein kinase activity"/>
    <property type="evidence" value="ECO:0007669"/>
    <property type="project" value="InterPro"/>
</dbReference>
<evidence type="ECO:0000313" key="10">
    <source>
        <dbReference type="Proteomes" id="UP000289738"/>
    </source>
</evidence>
<dbReference type="EMBL" id="SDMP01000018">
    <property type="protein sequence ID" value="RYQ98388.1"/>
    <property type="molecule type" value="Genomic_DNA"/>
</dbReference>
<keyword evidence="6" id="KW-0472">Membrane</keyword>
<dbReference type="STRING" id="3818.A0A444Y8Y3"/>
<keyword evidence="3" id="KW-0812">Transmembrane</keyword>
<dbReference type="InterPro" id="IPR011009">
    <property type="entry name" value="Kinase-like_dom_sf"/>
</dbReference>
<organism evidence="9 10">
    <name type="scientific">Arachis hypogaea</name>
    <name type="common">Peanut</name>
    <dbReference type="NCBI Taxonomy" id="3818"/>
    <lineage>
        <taxon>Eukaryota</taxon>
        <taxon>Viridiplantae</taxon>
        <taxon>Streptophyta</taxon>
        <taxon>Embryophyta</taxon>
        <taxon>Tracheophyta</taxon>
        <taxon>Spermatophyta</taxon>
        <taxon>Magnoliopsida</taxon>
        <taxon>eudicotyledons</taxon>
        <taxon>Gunneridae</taxon>
        <taxon>Pentapetalae</taxon>
        <taxon>rosids</taxon>
        <taxon>fabids</taxon>
        <taxon>Fabales</taxon>
        <taxon>Fabaceae</taxon>
        <taxon>Papilionoideae</taxon>
        <taxon>50 kb inversion clade</taxon>
        <taxon>dalbergioids sensu lato</taxon>
        <taxon>Dalbergieae</taxon>
        <taxon>Pterocarpus clade</taxon>
        <taxon>Arachis</taxon>
    </lineage>
</organism>
<sequence>MDALLPKTNHWARTASVISLRLFCGCSSGLWNYLVSYVIRDGDSIEAVNAIDNPDNVIVGCLFYIPLNSIPGEPYHHYWNNDTPSVPVPSPSFDNFSASNQVKDDEEGKISHKLHIHGNPSFFCGSGGYMCGKSTLDEERDDGESSNLQITVSKPSSNQPHIGFSTIHITDGSVYYGLFRDQEVAIKRMTTAHTKESMIELKAMCRVHHAILVEFIGYAASHDNEIFLILNMLKWVYSEAIYKGHLPLSWIIRVQIALDAARGLEYIHEHAKAHDVHQDITTSNILLAASFRGKISDFGFAKLIAKGNVGEAATRKFATSYGYLAPEFLGDGLAMTESDVFAFGVVLFEIISGKEAVIQTEGVATNNPDRRSIGICSLVFRTSLAVVSMQMVSILRSTSSLRDNIGPSMMNLYPYDNVFKVLHLNMIQKTVISQNFTPQVCCLHRWPCLQNNVWRMTPSYNSSREEPSFQWPNSGEIINKARISFFSYPLDQQLVMELVVQHLCPLP</sequence>
<evidence type="ECO:0000256" key="6">
    <source>
        <dbReference type="ARBA" id="ARBA00023136"/>
    </source>
</evidence>
<dbReference type="PANTHER" id="PTHR46204:SF10">
    <property type="entry name" value="LYSM DOMAIN RECEPTOR-LIKE KINASE 3"/>
    <property type="match status" value="1"/>
</dbReference>
<dbReference type="PANTHER" id="PTHR46204">
    <property type="entry name" value="CHITIN ELICITOR RECEPTOR KINASE 1-RELATED"/>
    <property type="match status" value="1"/>
</dbReference>
<evidence type="ECO:0000256" key="5">
    <source>
        <dbReference type="ARBA" id="ARBA00022989"/>
    </source>
</evidence>
<evidence type="ECO:0000256" key="4">
    <source>
        <dbReference type="ARBA" id="ARBA00022729"/>
    </source>
</evidence>
<evidence type="ECO:0000256" key="7">
    <source>
        <dbReference type="ARBA" id="ARBA00023157"/>
    </source>
</evidence>
<dbReference type="InterPro" id="IPR000719">
    <property type="entry name" value="Prot_kinase_dom"/>
</dbReference>
<dbReference type="Pfam" id="PF07714">
    <property type="entry name" value="PK_Tyr_Ser-Thr"/>
    <property type="match status" value="1"/>
</dbReference>
<dbReference type="Gene3D" id="1.10.510.10">
    <property type="entry name" value="Transferase(Phosphotransferase) domain 1"/>
    <property type="match status" value="1"/>
</dbReference>
<reference evidence="9 10" key="1">
    <citation type="submission" date="2019-01" db="EMBL/GenBank/DDBJ databases">
        <title>Sequencing of cultivated peanut Arachis hypogaea provides insights into genome evolution and oil improvement.</title>
        <authorList>
            <person name="Chen X."/>
        </authorList>
    </citation>
    <scope>NUCLEOTIDE SEQUENCE [LARGE SCALE GENOMIC DNA]</scope>
    <source>
        <strain evidence="10">cv. Fuhuasheng</strain>
        <tissue evidence="9">Leaves</tissue>
    </source>
</reference>
<keyword evidence="10" id="KW-1185">Reference proteome</keyword>
<proteinExistence type="predicted"/>
<evidence type="ECO:0000256" key="3">
    <source>
        <dbReference type="ARBA" id="ARBA00022692"/>
    </source>
</evidence>
<evidence type="ECO:0000259" key="8">
    <source>
        <dbReference type="PROSITE" id="PS50011"/>
    </source>
</evidence>
<dbReference type="Gene3D" id="3.30.200.20">
    <property type="entry name" value="Phosphorylase Kinase, domain 1"/>
    <property type="match status" value="1"/>
</dbReference>
<dbReference type="InterPro" id="IPR044812">
    <property type="entry name" value="CERK1/LYK3-like"/>
</dbReference>
<gene>
    <name evidence="9" type="ORF">Ahy_B08g094428</name>
</gene>
<evidence type="ECO:0000256" key="1">
    <source>
        <dbReference type="ARBA" id="ARBA00004162"/>
    </source>
</evidence>
<dbReference type="GO" id="GO:0005886">
    <property type="term" value="C:plasma membrane"/>
    <property type="evidence" value="ECO:0007669"/>
    <property type="project" value="UniProtKB-SubCell"/>
</dbReference>